<dbReference type="AlphaFoldDB" id="A0A091D3J5"/>
<gene>
    <name evidence="1" type="ORF">H920_13845</name>
</gene>
<evidence type="ECO:0000313" key="1">
    <source>
        <dbReference type="EMBL" id="KFO24755.1"/>
    </source>
</evidence>
<proteinExistence type="predicted"/>
<evidence type="ECO:0000313" key="2">
    <source>
        <dbReference type="Proteomes" id="UP000028990"/>
    </source>
</evidence>
<dbReference type="Proteomes" id="UP000028990">
    <property type="component" value="Unassembled WGS sequence"/>
</dbReference>
<keyword evidence="2" id="KW-1185">Reference proteome</keyword>
<accession>A0A091D3J5</accession>
<sequence length="67" mass="7533">MGRYPDTCRDQLLEYQSCYTGCTHKAAPRMETGIALLNANIWSSLEGQKVPSHLLKTIRILLAIMLP</sequence>
<name>A0A091D3J5_FUKDA</name>
<dbReference type="EMBL" id="KN123498">
    <property type="protein sequence ID" value="KFO24755.1"/>
    <property type="molecule type" value="Genomic_DNA"/>
</dbReference>
<organism evidence="1 2">
    <name type="scientific">Fukomys damarensis</name>
    <name type="common">Damaraland mole rat</name>
    <name type="synonym">Cryptomys damarensis</name>
    <dbReference type="NCBI Taxonomy" id="885580"/>
    <lineage>
        <taxon>Eukaryota</taxon>
        <taxon>Metazoa</taxon>
        <taxon>Chordata</taxon>
        <taxon>Craniata</taxon>
        <taxon>Vertebrata</taxon>
        <taxon>Euteleostomi</taxon>
        <taxon>Mammalia</taxon>
        <taxon>Eutheria</taxon>
        <taxon>Euarchontoglires</taxon>
        <taxon>Glires</taxon>
        <taxon>Rodentia</taxon>
        <taxon>Hystricomorpha</taxon>
        <taxon>Bathyergidae</taxon>
        <taxon>Fukomys</taxon>
    </lineage>
</organism>
<protein>
    <submittedName>
        <fullName evidence="1">Uncharacterized protein</fullName>
    </submittedName>
</protein>
<reference evidence="1 2" key="1">
    <citation type="submission" date="2013-11" db="EMBL/GenBank/DDBJ databases">
        <title>The Damaraland mole rat (Fukomys damarensis) genome and evolution of African mole rats.</title>
        <authorList>
            <person name="Gladyshev V.N."/>
            <person name="Fang X."/>
        </authorList>
    </citation>
    <scope>NUCLEOTIDE SEQUENCE [LARGE SCALE GENOMIC DNA]</scope>
    <source>
        <tissue evidence="1">Liver</tissue>
    </source>
</reference>